<evidence type="ECO:0000313" key="7">
    <source>
        <dbReference type="Proteomes" id="UP001304769"/>
    </source>
</evidence>
<proteinExistence type="predicted"/>
<dbReference type="Proteomes" id="UP001304769">
    <property type="component" value="Unassembled WGS sequence"/>
</dbReference>
<reference evidence="6 7" key="1">
    <citation type="submission" date="2023-12" db="EMBL/GenBank/DDBJ databases">
        <title>Sinomonas terricola sp. nov, isolated from litchi orchard soil in Guangdong, PR China.</title>
        <authorList>
            <person name="Jiaxin W."/>
            <person name="Yang Z."/>
            <person name="Honghui Z."/>
        </authorList>
    </citation>
    <scope>NUCLEOTIDE SEQUENCE [LARGE SCALE GENOMIC DNA]</scope>
    <source>
        <strain evidence="6 7">JGH33</strain>
    </source>
</reference>
<feature type="compositionally biased region" description="Basic and acidic residues" evidence="4">
    <location>
        <begin position="191"/>
        <end position="213"/>
    </location>
</feature>
<dbReference type="SUPFAM" id="SSF48008">
    <property type="entry name" value="GntR ligand-binding domain-like"/>
    <property type="match status" value="1"/>
</dbReference>
<keyword evidence="2" id="KW-0238">DNA-binding</keyword>
<gene>
    <name evidence="6" type="ORF">SPF06_19450</name>
</gene>
<dbReference type="RefSeq" id="WP_323280891.1">
    <property type="nucleotide sequence ID" value="NZ_JAYGGQ010000019.1"/>
</dbReference>
<dbReference type="SUPFAM" id="SSF46785">
    <property type="entry name" value="Winged helix' DNA-binding domain"/>
    <property type="match status" value="1"/>
</dbReference>
<protein>
    <submittedName>
        <fullName evidence="6">FadR/GntR family transcriptional regulator</fullName>
    </submittedName>
</protein>
<evidence type="ECO:0000256" key="2">
    <source>
        <dbReference type="ARBA" id="ARBA00023125"/>
    </source>
</evidence>
<dbReference type="InterPro" id="IPR008920">
    <property type="entry name" value="TF_FadR/GntR_C"/>
</dbReference>
<dbReference type="InterPro" id="IPR036388">
    <property type="entry name" value="WH-like_DNA-bd_sf"/>
</dbReference>
<evidence type="ECO:0000313" key="6">
    <source>
        <dbReference type="EMBL" id="MEA5456904.1"/>
    </source>
</evidence>
<evidence type="ECO:0000256" key="3">
    <source>
        <dbReference type="ARBA" id="ARBA00023163"/>
    </source>
</evidence>
<evidence type="ECO:0000259" key="5">
    <source>
        <dbReference type="PROSITE" id="PS50949"/>
    </source>
</evidence>
<feature type="region of interest" description="Disordered" evidence="4">
    <location>
        <begin position="179"/>
        <end position="213"/>
    </location>
</feature>
<dbReference type="Gene3D" id="1.20.120.530">
    <property type="entry name" value="GntR ligand-binding domain-like"/>
    <property type="match status" value="1"/>
</dbReference>
<feature type="domain" description="HTH gntR-type" evidence="5">
    <location>
        <begin position="7"/>
        <end position="75"/>
    </location>
</feature>
<dbReference type="SMART" id="SM00345">
    <property type="entry name" value="HTH_GNTR"/>
    <property type="match status" value="1"/>
</dbReference>
<dbReference type="SMART" id="SM00895">
    <property type="entry name" value="FCD"/>
    <property type="match status" value="1"/>
</dbReference>
<dbReference type="PRINTS" id="PR00035">
    <property type="entry name" value="HTHGNTR"/>
</dbReference>
<dbReference type="Pfam" id="PF07729">
    <property type="entry name" value="FCD"/>
    <property type="match status" value="1"/>
</dbReference>
<comment type="caution">
    <text evidence="6">The sequence shown here is derived from an EMBL/GenBank/DDBJ whole genome shotgun (WGS) entry which is preliminary data.</text>
</comment>
<dbReference type="InterPro" id="IPR036390">
    <property type="entry name" value="WH_DNA-bd_sf"/>
</dbReference>
<dbReference type="PROSITE" id="PS50949">
    <property type="entry name" value="HTH_GNTR"/>
    <property type="match status" value="1"/>
</dbReference>
<accession>A0ABU5TB33</accession>
<dbReference type="InterPro" id="IPR000524">
    <property type="entry name" value="Tscrpt_reg_HTH_GntR"/>
</dbReference>
<dbReference type="Gene3D" id="1.10.10.10">
    <property type="entry name" value="Winged helix-like DNA-binding domain superfamily/Winged helix DNA-binding domain"/>
    <property type="match status" value="1"/>
</dbReference>
<dbReference type="Pfam" id="PF00392">
    <property type="entry name" value="GntR"/>
    <property type="match status" value="1"/>
</dbReference>
<dbReference type="EMBL" id="JAYGGQ010000019">
    <property type="protein sequence ID" value="MEA5456904.1"/>
    <property type="molecule type" value="Genomic_DNA"/>
</dbReference>
<keyword evidence="3" id="KW-0804">Transcription</keyword>
<evidence type="ECO:0000256" key="4">
    <source>
        <dbReference type="SAM" id="MobiDB-lite"/>
    </source>
</evidence>
<organism evidence="6 7">
    <name type="scientific">Sinomonas terricola</name>
    <dbReference type="NCBI Taxonomy" id="3110330"/>
    <lineage>
        <taxon>Bacteria</taxon>
        <taxon>Bacillati</taxon>
        <taxon>Actinomycetota</taxon>
        <taxon>Actinomycetes</taxon>
        <taxon>Micrococcales</taxon>
        <taxon>Micrococcaceae</taxon>
        <taxon>Sinomonas</taxon>
    </lineage>
</organism>
<dbReference type="PANTHER" id="PTHR43537:SF5">
    <property type="entry name" value="UXU OPERON TRANSCRIPTIONAL REGULATOR"/>
    <property type="match status" value="1"/>
</dbReference>
<keyword evidence="1" id="KW-0805">Transcription regulation</keyword>
<dbReference type="PANTHER" id="PTHR43537">
    <property type="entry name" value="TRANSCRIPTIONAL REGULATOR, GNTR FAMILY"/>
    <property type="match status" value="1"/>
</dbReference>
<sequence>MRGRDKVLLGAQVADQIRAMIKEQGLADGDPLPAEATLADQFGVSQRVVRDALRVLSQQGVIRTQQGKPAVVAERRPLAIQNYFRLALEDGLGSYDELLELRQALEVRAAGRAALSATPDEIKDVRAKLVRAEKATRLDDRVDADLAFHFALVSVGGNRFFTAIFESLSTFLAEERRRGQELTESSGGDHQQSHREHREIVSAIERGDSETAERAMRVHLDRVQREFARTDRPSAVPGQR</sequence>
<evidence type="ECO:0000256" key="1">
    <source>
        <dbReference type="ARBA" id="ARBA00023015"/>
    </source>
</evidence>
<dbReference type="CDD" id="cd07377">
    <property type="entry name" value="WHTH_GntR"/>
    <property type="match status" value="1"/>
</dbReference>
<dbReference type="InterPro" id="IPR011711">
    <property type="entry name" value="GntR_C"/>
</dbReference>
<name>A0ABU5TB33_9MICC</name>
<keyword evidence="7" id="KW-1185">Reference proteome</keyword>